<feature type="region of interest" description="Disordered" evidence="1">
    <location>
        <begin position="1"/>
        <end position="36"/>
    </location>
</feature>
<dbReference type="EMBL" id="JAUSUC010000054">
    <property type="protein sequence ID" value="MDQ0216519.1"/>
    <property type="molecule type" value="Genomic_DNA"/>
</dbReference>
<proteinExistence type="predicted"/>
<dbReference type="AlphaFoldDB" id="A0AAJ1T610"/>
<name>A0AAJ1T610_9BACI</name>
<sequence length="151" mass="16756">MKGTDKSNLKVQFTEEQLATKPSYSPAPDKWTKKGGTVKIDEDSTWVYTNKKGKTVRYPNGYPDFTEYAHPTVKSVEIEIASPTNCPLDNKNANKKAGLNKDSDPPVASLNEAPEGYTWHHHQDGKTMILVDKKVHREFTHAGGVSIVNGN</sequence>
<feature type="region of interest" description="Disordered" evidence="1">
    <location>
        <begin position="86"/>
        <end position="113"/>
    </location>
</feature>
<feature type="compositionally biased region" description="Polar residues" evidence="1">
    <location>
        <begin position="9"/>
        <end position="23"/>
    </location>
</feature>
<gene>
    <name evidence="2" type="ORF">J2S13_002979</name>
</gene>
<evidence type="ECO:0008006" key="4">
    <source>
        <dbReference type="Google" id="ProtNLM"/>
    </source>
</evidence>
<evidence type="ECO:0000313" key="3">
    <source>
        <dbReference type="Proteomes" id="UP001237207"/>
    </source>
</evidence>
<comment type="caution">
    <text evidence="2">The sequence shown here is derived from an EMBL/GenBank/DDBJ whole genome shotgun (WGS) entry which is preliminary data.</text>
</comment>
<evidence type="ECO:0000256" key="1">
    <source>
        <dbReference type="SAM" id="MobiDB-lite"/>
    </source>
</evidence>
<evidence type="ECO:0000313" key="2">
    <source>
        <dbReference type="EMBL" id="MDQ0216519.1"/>
    </source>
</evidence>
<dbReference type="RefSeq" id="WP_307258583.1">
    <property type="nucleotide sequence ID" value="NZ_JAUSUC010000054.1"/>
</dbReference>
<keyword evidence="3" id="KW-1185">Reference proteome</keyword>
<organism evidence="2 3">
    <name type="scientific">Oikeobacillus pervagus</name>
    <dbReference type="NCBI Taxonomy" id="1325931"/>
    <lineage>
        <taxon>Bacteria</taxon>
        <taxon>Bacillati</taxon>
        <taxon>Bacillota</taxon>
        <taxon>Bacilli</taxon>
        <taxon>Bacillales</taxon>
        <taxon>Bacillaceae</taxon>
        <taxon>Oikeobacillus</taxon>
    </lineage>
</organism>
<reference evidence="2" key="1">
    <citation type="submission" date="2023-07" db="EMBL/GenBank/DDBJ databases">
        <title>Genomic Encyclopedia of Type Strains, Phase IV (KMG-IV): sequencing the most valuable type-strain genomes for metagenomic binning, comparative biology and taxonomic classification.</title>
        <authorList>
            <person name="Goeker M."/>
        </authorList>
    </citation>
    <scope>NUCLEOTIDE SEQUENCE</scope>
    <source>
        <strain evidence="2">DSM 23947</strain>
    </source>
</reference>
<protein>
    <recommendedName>
        <fullName evidence="4">RHS-family protein</fullName>
    </recommendedName>
</protein>
<dbReference type="Proteomes" id="UP001237207">
    <property type="component" value="Unassembled WGS sequence"/>
</dbReference>
<accession>A0AAJ1T610</accession>
<dbReference type="Pfam" id="PF12639">
    <property type="entry name" value="Colicin-DNase"/>
    <property type="match status" value="1"/>
</dbReference>
<feature type="compositionally biased region" description="Low complexity" evidence="1">
    <location>
        <begin position="88"/>
        <end position="97"/>
    </location>
</feature>